<accession>A0A538TFP4</accession>
<sequence length="186" mass="20246">MRSFHHSLFRTAAAILAITGARLDGQTSSAPVVPPDFRPGIDSSPGELSLEVRSYVTRGDALITMQRYAAGQQQYRQAIATTRLQGHLPSFTSWRLASAYYYEGRPERAARVLDELAAEAGGFGDLAVQSRALFNAAWLHGEAGQSADAELRIARLKKLLDSPYMPVAVRDDLVGRLAMPTAVTSR</sequence>
<dbReference type="Proteomes" id="UP000317366">
    <property type="component" value="Unassembled WGS sequence"/>
</dbReference>
<dbReference type="EMBL" id="VBOX01000077">
    <property type="protein sequence ID" value="TMQ62452.1"/>
    <property type="molecule type" value="Genomic_DNA"/>
</dbReference>
<proteinExistence type="predicted"/>
<gene>
    <name evidence="1" type="ORF">E6K77_07355</name>
</gene>
<dbReference type="SUPFAM" id="SSF48452">
    <property type="entry name" value="TPR-like"/>
    <property type="match status" value="1"/>
</dbReference>
<name>A0A538TFP4_UNCEI</name>
<evidence type="ECO:0000313" key="2">
    <source>
        <dbReference type="Proteomes" id="UP000317366"/>
    </source>
</evidence>
<evidence type="ECO:0000313" key="1">
    <source>
        <dbReference type="EMBL" id="TMQ62452.1"/>
    </source>
</evidence>
<protein>
    <recommendedName>
        <fullName evidence="3">Tetratricopeptide repeat protein</fullName>
    </recommendedName>
</protein>
<dbReference type="Gene3D" id="1.25.40.10">
    <property type="entry name" value="Tetratricopeptide repeat domain"/>
    <property type="match status" value="1"/>
</dbReference>
<dbReference type="AlphaFoldDB" id="A0A538TFP4"/>
<organism evidence="1 2">
    <name type="scientific">Eiseniibacteriota bacterium</name>
    <dbReference type="NCBI Taxonomy" id="2212470"/>
    <lineage>
        <taxon>Bacteria</taxon>
        <taxon>Candidatus Eiseniibacteriota</taxon>
    </lineage>
</organism>
<reference evidence="1 2" key="1">
    <citation type="journal article" date="2019" name="Nat. Microbiol.">
        <title>Mediterranean grassland soil C-N compound turnover is dependent on rainfall and depth, and is mediated by genomically divergent microorganisms.</title>
        <authorList>
            <person name="Diamond S."/>
            <person name="Andeer P.F."/>
            <person name="Li Z."/>
            <person name="Crits-Christoph A."/>
            <person name="Burstein D."/>
            <person name="Anantharaman K."/>
            <person name="Lane K.R."/>
            <person name="Thomas B.C."/>
            <person name="Pan C."/>
            <person name="Northen T.R."/>
            <person name="Banfield J.F."/>
        </authorList>
    </citation>
    <scope>NUCLEOTIDE SEQUENCE [LARGE SCALE GENOMIC DNA]</scope>
    <source>
        <strain evidence="1">WS_7</strain>
    </source>
</reference>
<dbReference type="InterPro" id="IPR011990">
    <property type="entry name" value="TPR-like_helical_dom_sf"/>
</dbReference>
<comment type="caution">
    <text evidence="1">The sequence shown here is derived from an EMBL/GenBank/DDBJ whole genome shotgun (WGS) entry which is preliminary data.</text>
</comment>
<evidence type="ECO:0008006" key="3">
    <source>
        <dbReference type="Google" id="ProtNLM"/>
    </source>
</evidence>